<protein>
    <submittedName>
        <fullName evidence="1">Uncharacterized protein</fullName>
    </submittedName>
</protein>
<accession>A0A101LVT5</accession>
<sequence length="59" mass="6454">MYKVDLMPVGFQLITGQRSQLSLLCGDGGACSIANYQTCGHELSASRFYVNMSMSIGFR</sequence>
<comment type="caution">
    <text evidence="1">The sequence shown here is derived from an EMBL/GenBank/DDBJ whole genome shotgun (WGS) entry which is preliminary data.</text>
</comment>
<dbReference type="EMBL" id="LKAM01000013">
    <property type="protein sequence ID" value="KUM46078.1"/>
    <property type="molecule type" value="Genomic_DNA"/>
</dbReference>
<proteinExistence type="predicted"/>
<geneLocation type="mitochondrion" evidence="1"/>
<name>A0A101LVT5_PICGL</name>
<keyword evidence="1" id="KW-0496">Mitochondrion</keyword>
<reference evidence="1" key="1">
    <citation type="journal article" date="2015" name="Genome Biol. Evol.">
        <title>Organellar Genomes of White Spruce (Picea glauca): Assembly and Annotation.</title>
        <authorList>
            <person name="Jackman S.D."/>
            <person name="Warren R.L."/>
            <person name="Gibb E.A."/>
            <person name="Vandervalk B.P."/>
            <person name="Mohamadi H."/>
            <person name="Chu J."/>
            <person name="Raymond A."/>
            <person name="Pleasance S."/>
            <person name="Coope R."/>
            <person name="Wildung M.R."/>
            <person name="Ritland C.E."/>
            <person name="Bousquet J."/>
            <person name="Jones S.J."/>
            <person name="Bohlmann J."/>
            <person name="Birol I."/>
        </authorList>
    </citation>
    <scope>NUCLEOTIDE SEQUENCE [LARGE SCALE GENOMIC DNA]</scope>
    <source>
        <tissue evidence="1">Flushing bud</tissue>
    </source>
</reference>
<dbReference type="AlphaFoldDB" id="A0A101LVT5"/>
<gene>
    <name evidence="1" type="ORF">ABT39_MTgene1884</name>
</gene>
<evidence type="ECO:0000313" key="1">
    <source>
        <dbReference type="EMBL" id="KUM46078.1"/>
    </source>
</evidence>
<organism evidence="1">
    <name type="scientific">Picea glauca</name>
    <name type="common">White spruce</name>
    <name type="synonym">Pinus glauca</name>
    <dbReference type="NCBI Taxonomy" id="3330"/>
    <lineage>
        <taxon>Eukaryota</taxon>
        <taxon>Viridiplantae</taxon>
        <taxon>Streptophyta</taxon>
        <taxon>Embryophyta</taxon>
        <taxon>Tracheophyta</taxon>
        <taxon>Spermatophyta</taxon>
        <taxon>Pinopsida</taxon>
        <taxon>Pinidae</taxon>
        <taxon>Conifers I</taxon>
        <taxon>Pinales</taxon>
        <taxon>Pinaceae</taxon>
        <taxon>Picea</taxon>
    </lineage>
</organism>